<dbReference type="PROSITE" id="PS50943">
    <property type="entry name" value="HTH_CROC1"/>
    <property type="match status" value="1"/>
</dbReference>
<dbReference type="CDD" id="cd00093">
    <property type="entry name" value="HTH_XRE"/>
    <property type="match status" value="1"/>
</dbReference>
<dbReference type="GO" id="GO:0003677">
    <property type="term" value="F:DNA binding"/>
    <property type="evidence" value="ECO:0007669"/>
    <property type="project" value="InterPro"/>
</dbReference>
<comment type="caution">
    <text evidence="1">The sequence shown here is derived from an EMBL/GenBank/DDBJ whole genome shotgun (WGS) entry which is preliminary data.</text>
</comment>
<dbReference type="OrthoDB" id="5334164at2"/>
<organism evidence="1">
    <name type="scientific">Campylobacter coli</name>
    <dbReference type="NCBI Taxonomy" id="195"/>
    <lineage>
        <taxon>Bacteria</taxon>
        <taxon>Pseudomonadati</taxon>
        <taxon>Campylobacterota</taxon>
        <taxon>Epsilonproteobacteria</taxon>
        <taxon>Campylobacterales</taxon>
        <taxon>Campylobacteraceae</taxon>
        <taxon>Campylobacter</taxon>
    </lineage>
</organism>
<name>A0A5T1TFN6_CAMCO</name>
<reference evidence="1" key="1">
    <citation type="submission" date="2018-07" db="EMBL/GenBank/DDBJ databases">
        <authorList>
            <consortium name="GenomeTrakr network: Whole genome sequencing for foodborne pathogen traceback"/>
        </authorList>
    </citation>
    <scope>NUCLEOTIDE SEQUENCE</scope>
    <source>
        <strain evidence="1">NC_C3748</strain>
    </source>
</reference>
<gene>
    <name evidence="1" type="ORF">CYC04_08065</name>
</gene>
<dbReference type="InterPro" id="IPR010982">
    <property type="entry name" value="Lambda_DNA-bd_dom_sf"/>
</dbReference>
<evidence type="ECO:0000313" key="1">
    <source>
        <dbReference type="EMBL" id="EAL6104478.1"/>
    </source>
</evidence>
<sequence>MAEEKENIVKKVCKELNITQRQLSEMLEIPESTIARWKSGDLPRLTELFLKTMLENIELKRKLETIKKAHKIISEL</sequence>
<dbReference type="SUPFAM" id="SSF47413">
    <property type="entry name" value="lambda repressor-like DNA-binding domains"/>
    <property type="match status" value="1"/>
</dbReference>
<protein>
    <submittedName>
        <fullName evidence="1">XRE family transcriptional regulator</fullName>
    </submittedName>
</protein>
<dbReference type="EMBL" id="AACPRT010000043">
    <property type="protein sequence ID" value="EAL6104478.1"/>
    <property type="molecule type" value="Genomic_DNA"/>
</dbReference>
<dbReference type="InterPro" id="IPR001387">
    <property type="entry name" value="Cro/C1-type_HTH"/>
</dbReference>
<proteinExistence type="predicted"/>
<accession>A0A5T1TFN6</accession>
<dbReference type="Gene3D" id="1.10.260.40">
    <property type="entry name" value="lambda repressor-like DNA-binding domains"/>
    <property type="match status" value="1"/>
</dbReference>
<dbReference type="RefSeq" id="WP_038406469.1">
    <property type="nucleotide sequence ID" value="NZ_FBDQ01000005.1"/>
</dbReference>
<dbReference type="AlphaFoldDB" id="A0A5T1TFN6"/>
<dbReference type="Pfam" id="PF01381">
    <property type="entry name" value="HTH_3"/>
    <property type="match status" value="1"/>
</dbReference>